<protein>
    <submittedName>
        <fullName evidence="14">Uncharacterized protein</fullName>
    </submittedName>
</protein>
<dbReference type="InterPro" id="IPR005052">
    <property type="entry name" value="Lectin_leg"/>
</dbReference>
<evidence type="ECO:0000313" key="15">
    <source>
        <dbReference type="Proteomes" id="UP000694405"/>
    </source>
</evidence>
<gene>
    <name evidence="14" type="primary">LOC101875856</name>
</gene>
<keyword evidence="3" id="KW-0479">Metal-binding</keyword>
<keyword evidence="8 13" id="KW-0472">Membrane</keyword>
<evidence type="ECO:0000256" key="2">
    <source>
        <dbReference type="ARBA" id="ARBA00022692"/>
    </source>
</evidence>
<reference evidence="14" key="1">
    <citation type="submission" date="2020-03" db="EMBL/GenBank/DDBJ databases">
        <title>Melopsittacus undulatus (budgerigar) genome, bMelUnd1, maternal haplotype with Z.</title>
        <authorList>
            <person name="Gedman G."/>
            <person name="Mountcastle J."/>
            <person name="Haase B."/>
            <person name="Formenti G."/>
            <person name="Wright T."/>
            <person name="Apodaca J."/>
            <person name="Pelan S."/>
            <person name="Chow W."/>
            <person name="Rhie A."/>
            <person name="Howe K."/>
            <person name="Fedrigo O."/>
            <person name="Jarvis E.D."/>
        </authorList>
    </citation>
    <scope>NUCLEOTIDE SEQUENCE [LARGE SCALE GENOMIC DNA]</scope>
</reference>
<dbReference type="SUPFAM" id="SSF49899">
    <property type="entry name" value="Concanavalin A-like lectins/glucanases"/>
    <property type="match status" value="1"/>
</dbReference>
<keyword evidence="6 13" id="KW-1133">Transmembrane helix</keyword>
<comment type="subcellular location">
    <subcellularLocation>
        <location evidence="11">Endomembrane system</location>
        <topology evidence="11">Single-pass type I membrane protein</topology>
    </subcellularLocation>
    <subcellularLocation>
        <location evidence="1">Golgi apparatus membrane</location>
        <topology evidence="1">Single-pass membrane protein</topology>
    </subcellularLocation>
</comment>
<keyword evidence="4" id="KW-0732">Signal</keyword>
<dbReference type="AlphaFoldDB" id="A0A8V5GTY8"/>
<dbReference type="GO" id="GO:0005537">
    <property type="term" value="F:D-mannose binding"/>
    <property type="evidence" value="ECO:0007669"/>
    <property type="project" value="TreeGrafter"/>
</dbReference>
<evidence type="ECO:0000256" key="5">
    <source>
        <dbReference type="ARBA" id="ARBA00022734"/>
    </source>
</evidence>
<proteinExistence type="predicted"/>
<dbReference type="GO" id="GO:0046872">
    <property type="term" value="F:metal ion binding"/>
    <property type="evidence" value="ECO:0007669"/>
    <property type="project" value="UniProtKB-KW"/>
</dbReference>
<evidence type="ECO:0000256" key="8">
    <source>
        <dbReference type="ARBA" id="ARBA00023136"/>
    </source>
</evidence>
<organism evidence="14 15">
    <name type="scientific">Melopsittacus undulatus</name>
    <name type="common">Budgerigar</name>
    <name type="synonym">Psittacus undulatus</name>
    <dbReference type="NCBI Taxonomy" id="13146"/>
    <lineage>
        <taxon>Eukaryota</taxon>
        <taxon>Metazoa</taxon>
        <taxon>Chordata</taxon>
        <taxon>Craniata</taxon>
        <taxon>Vertebrata</taxon>
        <taxon>Euteleostomi</taxon>
        <taxon>Archelosauria</taxon>
        <taxon>Archosauria</taxon>
        <taxon>Dinosauria</taxon>
        <taxon>Saurischia</taxon>
        <taxon>Theropoda</taxon>
        <taxon>Coelurosauria</taxon>
        <taxon>Aves</taxon>
        <taxon>Neognathae</taxon>
        <taxon>Neoaves</taxon>
        <taxon>Telluraves</taxon>
        <taxon>Australaves</taxon>
        <taxon>Psittaciformes</taxon>
        <taxon>Psittaculidae</taxon>
        <taxon>Melopsittacus</taxon>
    </lineage>
</organism>
<keyword evidence="7" id="KW-0333">Golgi apparatus</keyword>
<dbReference type="Proteomes" id="UP000694405">
    <property type="component" value="Chromosome 18"/>
</dbReference>
<keyword evidence="9" id="KW-1015">Disulfide bond</keyword>
<evidence type="ECO:0000256" key="3">
    <source>
        <dbReference type="ARBA" id="ARBA00022723"/>
    </source>
</evidence>
<dbReference type="GO" id="GO:0030134">
    <property type="term" value="C:COPII-coated ER to Golgi transport vesicle"/>
    <property type="evidence" value="ECO:0007669"/>
    <property type="project" value="TreeGrafter"/>
</dbReference>
<evidence type="ECO:0000256" key="12">
    <source>
        <dbReference type="SAM" id="MobiDB-lite"/>
    </source>
</evidence>
<dbReference type="GO" id="GO:0000139">
    <property type="term" value="C:Golgi membrane"/>
    <property type="evidence" value="ECO:0007669"/>
    <property type="project" value="UniProtKB-SubCell"/>
</dbReference>
<evidence type="ECO:0000256" key="11">
    <source>
        <dbReference type="ARBA" id="ARBA00046288"/>
    </source>
</evidence>
<dbReference type="GO" id="GO:0005789">
    <property type="term" value="C:endoplasmic reticulum membrane"/>
    <property type="evidence" value="ECO:0007669"/>
    <property type="project" value="TreeGrafter"/>
</dbReference>
<evidence type="ECO:0000256" key="4">
    <source>
        <dbReference type="ARBA" id="ARBA00022729"/>
    </source>
</evidence>
<dbReference type="InterPro" id="IPR013320">
    <property type="entry name" value="ConA-like_dom_sf"/>
</dbReference>
<name>A0A8V5GTY8_MELUD</name>
<feature type="region of interest" description="Disordered" evidence="12">
    <location>
        <begin position="37"/>
        <end position="69"/>
    </location>
</feature>
<accession>A0A8V5GTY8</accession>
<keyword evidence="10" id="KW-0325">Glycoprotein</keyword>
<evidence type="ECO:0000256" key="6">
    <source>
        <dbReference type="ARBA" id="ARBA00022989"/>
    </source>
</evidence>
<reference evidence="14" key="3">
    <citation type="submission" date="2025-09" db="UniProtKB">
        <authorList>
            <consortium name="Ensembl"/>
        </authorList>
    </citation>
    <scope>IDENTIFICATION</scope>
</reference>
<feature type="compositionally biased region" description="Low complexity" evidence="12">
    <location>
        <begin position="37"/>
        <end position="50"/>
    </location>
</feature>
<evidence type="ECO:0000256" key="1">
    <source>
        <dbReference type="ARBA" id="ARBA00004194"/>
    </source>
</evidence>
<evidence type="ECO:0000256" key="13">
    <source>
        <dbReference type="SAM" id="Phobius"/>
    </source>
</evidence>
<evidence type="ECO:0000256" key="9">
    <source>
        <dbReference type="ARBA" id="ARBA00023157"/>
    </source>
</evidence>
<keyword evidence="15" id="KW-1185">Reference proteome</keyword>
<evidence type="ECO:0000256" key="10">
    <source>
        <dbReference type="ARBA" id="ARBA00023180"/>
    </source>
</evidence>
<dbReference type="Ensembl" id="ENSMUNT00000033939.1">
    <property type="protein sequence ID" value="ENSMUNP00000029553.1"/>
    <property type="gene ID" value="ENSMUNG00000020583.1"/>
</dbReference>
<dbReference type="PANTHER" id="PTHR12223:SF20">
    <property type="entry name" value="VIP36-LIKE PROTEIN"/>
    <property type="match status" value="1"/>
</dbReference>
<dbReference type="FunFam" id="2.60.120.200:FF:000017">
    <property type="entry name" value="Vesicular integral-membrane protein VIP36"/>
    <property type="match status" value="1"/>
</dbReference>
<keyword evidence="2 13" id="KW-0812">Transmembrane</keyword>
<evidence type="ECO:0000313" key="14">
    <source>
        <dbReference type="Ensembl" id="ENSMUNP00000029553.1"/>
    </source>
</evidence>
<keyword evidence="5" id="KW-0430">Lectin</keyword>
<dbReference type="PANTHER" id="PTHR12223">
    <property type="entry name" value="VESICULAR MANNOSE-BINDING LECTIN"/>
    <property type="match status" value="1"/>
</dbReference>
<dbReference type="Gene3D" id="2.60.120.200">
    <property type="match status" value="1"/>
</dbReference>
<reference evidence="14" key="2">
    <citation type="submission" date="2025-08" db="UniProtKB">
        <authorList>
            <consortium name="Ensembl"/>
        </authorList>
    </citation>
    <scope>IDENTIFICATION</scope>
</reference>
<dbReference type="Pfam" id="PF03388">
    <property type="entry name" value="Lectin_leg-like"/>
    <property type="match status" value="1"/>
</dbReference>
<dbReference type="GO" id="GO:0005793">
    <property type="term" value="C:endoplasmic reticulum-Golgi intermediate compartment"/>
    <property type="evidence" value="ECO:0007669"/>
    <property type="project" value="TreeGrafter"/>
</dbReference>
<dbReference type="PROSITE" id="PS51328">
    <property type="entry name" value="L_LECTIN_LIKE"/>
    <property type="match status" value="1"/>
</dbReference>
<dbReference type="GO" id="GO:0006888">
    <property type="term" value="P:endoplasmic reticulum to Golgi vesicle-mediated transport"/>
    <property type="evidence" value="ECO:0007669"/>
    <property type="project" value="TreeGrafter"/>
</dbReference>
<evidence type="ECO:0000256" key="7">
    <source>
        <dbReference type="ARBA" id="ARBA00023034"/>
    </source>
</evidence>
<dbReference type="InterPro" id="IPR051136">
    <property type="entry name" value="Intracellular_Lectin-GPT"/>
</dbReference>
<feature type="transmembrane region" description="Helical" evidence="13">
    <location>
        <begin position="456"/>
        <end position="480"/>
    </location>
</feature>
<sequence length="492" mass="54640">MGVRGGARAGAGSRWRRRRRAGAGPCWCCWRWRWAGPGPSRPRSTSSGSTHCPNRTRVSGARQGDGEGPVRGVRYPVLGVRYPVSGTRCLVPGVRYPVSAVRCSVSGAWCPVSVVRYPVSGTRYPVSSTRCPVPGVRCLVPGVRCPVPGVRYPVPGVQYPVSGTRCPVPGVWYPVSVVRYPVFSVRYPVSGTQCPVSGANSSLCAAGVGTASSGLWDLQGNAMVMTHFIRLTPDVQSKQGAVWNRVPCYLRDWEMQVHFKIHGQGKKNLNGDGFAIWYTKDRMQPGPVFGSKDNFLGLGVFVDTYPNEEKQHERVFPYISAMVNNGSLTYDHDRDGRPTELGGCTAMVRNLNHDTFLVIRYVKRRLTVLIDIDGKHEWRDCIDVPGVRLPRGYYFGTSSVTGDLSDNHDIISLKLYQLTVERSPEEEKRDREVYLPVVDNLKLPGMEAPLEPMSGLALFLIVFFSLVAIVFAIVIGVIIYNKWQEQSRKHFY</sequence>